<dbReference type="AlphaFoldDB" id="A0A239NPC1"/>
<dbReference type="RefSeq" id="WP_089212347.1">
    <property type="nucleotide sequence ID" value="NZ_FZOD01000064.1"/>
</dbReference>
<reference evidence="2 3" key="1">
    <citation type="submission" date="2017-06" db="EMBL/GenBank/DDBJ databases">
        <authorList>
            <person name="Kim H.J."/>
            <person name="Triplett B.A."/>
        </authorList>
    </citation>
    <scope>NUCLEOTIDE SEQUENCE [LARGE SCALE GENOMIC DNA]</scope>
    <source>
        <strain evidence="2 3">CGMCC 4.2132</strain>
    </source>
</reference>
<keyword evidence="1" id="KW-0812">Transmembrane</keyword>
<evidence type="ECO:0000256" key="1">
    <source>
        <dbReference type="SAM" id="Phobius"/>
    </source>
</evidence>
<keyword evidence="3" id="KW-1185">Reference proteome</keyword>
<dbReference type="OrthoDB" id="5146801at2"/>
<protein>
    <recommendedName>
        <fullName evidence="4">DUF4245 domain-containing protein</fullName>
    </recommendedName>
</protein>
<keyword evidence="1" id="KW-1133">Transmembrane helix</keyword>
<keyword evidence="1" id="KW-0472">Membrane</keyword>
<name>A0A239NPC1_9ACTN</name>
<dbReference type="Proteomes" id="UP000198282">
    <property type="component" value="Unassembled WGS sequence"/>
</dbReference>
<dbReference type="InterPro" id="IPR025339">
    <property type="entry name" value="DUF4245"/>
</dbReference>
<dbReference type="Pfam" id="PF14030">
    <property type="entry name" value="DUF4245"/>
    <property type="match status" value="1"/>
</dbReference>
<sequence>MQRFTQGFYGYVVAVLVCLVGVGIFLLITPQSRTEHIPKIDFSIDVANMRHMAPYQVWSPEPVPAGWIPTSSRATNTKGVVTWQLGFATAKGPDDERSHASLAQSDEKPAAEFANRMANTDKATGNIQINGVTWQQRFREDKDQRSLVQLLPDVTIVVTGTAQWDELSALAGSLKKQSKLPS</sequence>
<organism evidence="2 3">
    <name type="scientific">Streptosporangium subroseum</name>
    <dbReference type="NCBI Taxonomy" id="106412"/>
    <lineage>
        <taxon>Bacteria</taxon>
        <taxon>Bacillati</taxon>
        <taxon>Actinomycetota</taxon>
        <taxon>Actinomycetes</taxon>
        <taxon>Streptosporangiales</taxon>
        <taxon>Streptosporangiaceae</taxon>
        <taxon>Streptosporangium</taxon>
    </lineage>
</organism>
<evidence type="ECO:0000313" key="3">
    <source>
        <dbReference type="Proteomes" id="UP000198282"/>
    </source>
</evidence>
<feature type="transmembrane region" description="Helical" evidence="1">
    <location>
        <begin position="7"/>
        <end position="28"/>
    </location>
</feature>
<accession>A0A239NPC1</accession>
<proteinExistence type="predicted"/>
<dbReference type="EMBL" id="FZOD01000064">
    <property type="protein sequence ID" value="SNT56512.1"/>
    <property type="molecule type" value="Genomic_DNA"/>
</dbReference>
<evidence type="ECO:0000313" key="2">
    <source>
        <dbReference type="EMBL" id="SNT56512.1"/>
    </source>
</evidence>
<gene>
    <name evidence="2" type="ORF">SAMN05216276_106431</name>
</gene>
<evidence type="ECO:0008006" key="4">
    <source>
        <dbReference type="Google" id="ProtNLM"/>
    </source>
</evidence>